<dbReference type="Proteomes" id="UP001226762">
    <property type="component" value="Unassembled WGS sequence"/>
</dbReference>
<evidence type="ECO:0000313" key="3">
    <source>
        <dbReference type="Proteomes" id="UP001226762"/>
    </source>
</evidence>
<dbReference type="Gene3D" id="1.20.120.520">
    <property type="entry name" value="nmb1532 protein domain like"/>
    <property type="match status" value="1"/>
</dbReference>
<organism evidence="2 3">
    <name type="scientific">Marimonas arenosa</name>
    <dbReference type="NCBI Taxonomy" id="1795305"/>
    <lineage>
        <taxon>Bacteria</taxon>
        <taxon>Pseudomonadati</taxon>
        <taxon>Pseudomonadota</taxon>
        <taxon>Alphaproteobacteria</taxon>
        <taxon>Rhodobacterales</taxon>
        <taxon>Paracoccaceae</taxon>
        <taxon>Marimonas</taxon>
    </lineage>
</organism>
<proteinExistence type="predicted"/>
<reference evidence="2" key="2">
    <citation type="submission" date="2023-02" db="EMBL/GenBank/DDBJ databases">
        <title>'Rhodoalgimonas zhirmunskyi' gen. nov., isolated from a red alga.</title>
        <authorList>
            <person name="Nedashkovskaya O.I."/>
            <person name="Otstavnykh N.Y."/>
            <person name="Bystritskaya E.P."/>
            <person name="Balabanova L.A."/>
            <person name="Isaeva M.P."/>
        </authorList>
    </citation>
    <scope>NUCLEOTIDE SEQUENCE</scope>
    <source>
        <strain evidence="2">KCTC 52189</strain>
    </source>
</reference>
<gene>
    <name evidence="2" type="ORF">NO357_00150</name>
</gene>
<evidence type="ECO:0000259" key="1">
    <source>
        <dbReference type="Pfam" id="PF01814"/>
    </source>
</evidence>
<dbReference type="InterPro" id="IPR012312">
    <property type="entry name" value="Hemerythrin-like"/>
</dbReference>
<dbReference type="RefSeq" id="WP_306733584.1">
    <property type="nucleotide sequence ID" value="NZ_JANHAX010000001.1"/>
</dbReference>
<accession>A0AAE4B4P8</accession>
<reference evidence="2" key="1">
    <citation type="submission" date="2022-07" db="EMBL/GenBank/DDBJ databases">
        <authorList>
            <person name="Otstavnykh N."/>
            <person name="Isaeva M."/>
            <person name="Bystritskaya E."/>
        </authorList>
    </citation>
    <scope>NUCLEOTIDE SEQUENCE</scope>
    <source>
        <strain evidence="2">KCTC 52189</strain>
    </source>
</reference>
<evidence type="ECO:0000313" key="2">
    <source>
        <dbReference type="EMBL" id="MDQ2088311.1"/>
    </source>
</evidence>
<dbReference type="Pfam" id="PF01814">
    <property type="entry name" value="Hemerythrin"/>
    <property type="match status" value="1"/>
</dbReference>
<name>A0AAE4B4P8_9RHOB</name>
<dbReference type="EMBL" id="JANHAX010000001">
    <property type="protein sequence ID" value="MDQ2088311.1"/>
    <property type="molecule type" value="Genomic_DNA"/>
</dbReference>
<dbReference type="CDD" id="cd12108">
    <property type="entry name" value="Hr-like"/>
    <property type="match status" value="1"/>
</dbReference>
<protein>
    <submittedName>
        <fullName evidence="2">Hemerythrin domain-containing protein</fullName>
    </submittedName>
</protein>
<feature type="domain" description="Hemerythrin-like" evidence="1">
    <location>
        <begin position="38"/>
        <end position="177"/>
    </location>
</feature>
<comment type="caution">
    <text evidence="2">The sequence shown here is derived from an EMBL/GenBank/DDBJ whole genome shotgun (WGS) entry which is preliminary data.</text>
</comment>
<sequence>MSDPLDIATRHGLPDELRVLARLYPRSDWHGHPNFSDLVAFWLDRHLMFREIITRMQSATQMHMASPQARFGTEIARYTGFFLNQLHEHHGIEDHHYFPHLKTLDFRLVRAFDMLDADHHALDGHIHALAGATNTVLADLRAGKAGETGPLLEAQQEFDRFLDRHLADEEEVIVPVLLKYAPDIG</sequence>
<dbReference type="AlphaFoldDB" id="A0AAE4B4P8"/>
<keyword evidence="3" id="KW-1185">Reference proteome</keyword>